<dbReference type="RefSeq" id="XP_051448720.1">
    <property type="nucleotide sequence ID" value="XM_051585905.1"/>
</dbReference>
<gene>
    <name evidence="3" type="ORF">K450DRAFT_222434</name>
</gene>
<feature type="region of interest" description="Disordered" evidence="2">
    <location>
        <begin position="32"/>
        <end position="56"/>
    </location>
</feature>
<keyword evidence="4" id="KW-1185">Reference proteome</keyword>
<dbReference type="GO" id="GO:0005815">
    <property type="term" value="C:microtubule organizing center"/>
    <property type="evidence" value="ECO:0007669"/>
    <property type="project" value="TreeGrafter"/>
</dbReference>
<feature type="region of interest" description="Disordered" evidence="2">
    <location>
        <begin position="337"/>
        <end position="371"/>
    </location>
</feature>
<evidence type="ECO:0000313" key="3">
    <source>
        <dbReference type="EMBL" id="KAI8583716.1"/>
    </source>
</evidence>
<dbReference type="GO" id="GO:0045111">
    <property type="term" value="C:intermediate filament cytoskeleton"/>
    <property type="evidence" value="ECO:0007669"/>
    <property type="project" value="TreeGrafter"/>
</dbReference>
<dbReference type="PANTHER" id="PTHR14332:SF3">
    <property type="entry name" value="DISRUPTED IN SCHIZOPHRENIA 1 PROTEIN"/>
    <property type="match status" value="1"/>
</dbReference>
<name>A0AAD5EH27_UMBRA</name>
<dbReference type="GO" id="GO:0005874">
    <property type="term" value="C:microtubule"/>
    <property type="evidence" value="ECO:0007669"/>
    <property type="project" value="TreeGrafter"/>
</dbReference>
<comment type="caution">
    <text evidence="3">The sequence shown here is derived from an EMBL/GenBank/DDBJ whole genome shotgun (WGS) entry which is preliminary data.</text>
</comment>
<organism evidence="3 4">
    <name type="scientific">Umbelopsis ramanniana AG</name>
    <dbReference type="NCBI Taxonomy" id="1314678"/>
    <lineage>
        <taxon>Eukaryota</taxon>
        <taxon>Fungi</taxon>
        <taxon>Fungi incertae sedis</taxon>
        <taxon>Mucoromycota</taxon>
        <taxon>Mucoromycotina</taxon>
        <taxon>Umbelopsidomycetes</taxon>
        <taxon>Umbelopsidales</taxon>
        <taxon>Umbelopsidaceae</taxon>
        <taxon>Umbelopsis</taxon>
    </lineage>
</organism>
<sequence>MRQSQFSFIEADLVATPSNELAFAIDSPTAIQPRKKSSLPMPPPSASIVTSDPPVASPLIRQQDYERQKVSSESSLKRIQTETNRHISSLSAIFENQGKAYRQLEQLYNTLRSLELKEDDCLEEEDFVRADAVHADWEKTSKQIHYIETEKLNELNHDFDKSWSSLSKLMRQESEAAAKAAEACVVVKEARERSLEQYVTDTNNLQRQKMKEIMDLRAMIDKEKSENAFDYEMWEKAESEYLEKVDDLVHEEKKDRDSWYNHQQEIESEIEELLRKVNELKQSRDECVEKIKQLDDTIEQAIAVHGPEKETLGYELKLVVKRKADIDARSVQIDEQEGKLQRMQEKHDKDTRRQESEIEALGQKIGESRDRANIGQEDADEIDRIMRNLVSDFEKLVEPKVADLASHQRQSDEQRSKVDRLSAQLVTIKSKLQRLSKDIMIVEAQLPDLEEQKSMAVGGRDFKMAAKMSSKIKNLKGALEQSVVQKGELQQTVSKADLELKDARQTLQDMVRQRKEAERTTGEDILQAIQQCRQNLIIARERLSGNQYRLHSLLSSEITSLENRIKYITTKFDISPDLIGELQRRSSKSSLRSIARSASKDGEQSTATLDELEGLLQQAVDDEDYEQAD</sequence>
<feature type="compositionally biased region" description="Basic and acidic residues" evidence="2">
    <location>
        <begin position="337"/>
        <end position="356"/>
    </location>
</feature>
<dbReference type="GeneID" id="75911253"/>
<feature type="coiled-coil region" evidence="1">
    <location>
        <begin position="263"/>
        <end position="297"/>
    </location>
</feature>
<feature type="coiled-coil region" evidence="1">
    <location>
        <begin position="486"/>
        <end position="520"/>
    </location>
</feature>
<evidence type="ECO:0000256" key="2">
    <source>
        <dbReference type="SAM" id="MobiDB-lite"/>
    </source>
</evidence>
<dbReference type="InterPro" id="IPR026081">
    <property type="entry name" value="DISC1"/>
</dbReference>
<dbReference type="AlphaFoldDB" id="A0AAD5EH27"/>
<evidence type="ECO:0000313" key="4">
    <source>
        <dbReference type="Proteomes" id="UP001206595"/>
    </source>
</evidence>
<reference evidence="3" key="2">
    <citation type="journal article" date="2022" name="Proc. Natl. Acad. Sci. U.S.A.">
        <title>Diploid-dominant life cycles characterize the early evolution of Fungi.</title>
        <authorList>
            <person name="Amses K.R."/>
            <person name="Simmons D.R."/>
            <person name="Longcore J.E."/>
            <person name="Mondo S.J."/>
            <person name="Seto K."/>
            <person name="Jeronimo G.H."/>
            <person name="Bonds A.E."/>
            <person name="Quandt C.A."/>
            <person name="Davis W.J."/>
            <person name="Chang Y."/>
            <person name="Federici B.A."/>
            <person name="Kuo A."/>
            <person name="LaButti K."/>
            <person name="Pangilinan J."/>
            <person name="Andreopoulos W."/>
            <person name="Tritt A."/>
            <person name="Riley R."/>
            <person name="Hundley H."/>
            <person name="Johnson J."/>
            <person name="Lipzen A."/>
            <person name="Barry K."/>
            <person name="Lang B.F."/>
            <person name="Cuomo C.A."/>
            <person name="Buchler N.E."/>
            <person name="Grigoriev I.V."/>
            <person name="Spatafora J.W."/>
            <person name="Stajich J.E."/>
            <person name="James T.Y."/>
        </authorList>
    </citation>
    <scope>NUCLEOTIDE SEQUENCE</scope>
    <source>
        <strain evidence="3">AG</strain>
    </source>
</reference>
<reference evidence="3" key="1">
    <citation type="submission" date="2021-06" db="EMBL/GenBank/DDBJ databases">
        <authorList>
            <consortium name="DOE Joint Genome Institute"/>
            <person name="Mondo S.J."/>
            <person name="Amses K.R."/>
            <person name="Simmons D.R."/>
            <person name="Longcore J.E."/>
            <person name="Seto K."/>
            <person name="Alves G.H."/>
            <person name="Bonds A.E."/>
            <person name="Quandt C.A."/>
            <person name="Davis W.J."/>
            <person name="Chang Y."/>
            <person name="Letcher P.M."/>
            <person name="Powell M.J."/>
            <person name="Kuo A."/>
            <person name="Labutti K."/>
            <person name="Pangilinan J."/>
            <person name="Andreopoulos W."/>
            <person name="Tritt A."/>
            <person name="Riley R."/>
            <person name="Hundley H."/>
            <person name="Johnson J."/>
            <person name="Lipzen A."/>
            <person name="Barry K."/>
            <person name="Berbee M.L."/>
            <person name="Buchler N.E."/>
            <person name="Grigoriev I.V."/>
            <person name="Spatafora J.W."/>
            <person name="Stajich J.E."/>
            <person name="James T.Y."/>
        </authorList>
    </citation>
    <scope>NUCLEOTIDE SEQUENCE</scope>
    <source>
        <strain evidence="3">AG</strain>
    </source>
</reference>
<proteinExistence type="predicted"/>
<evidence type="ECO:0000256" key="1">
    <source>
        <dbReference type="SAM" id="Coils"/>
    </source>
</evidence>
<accession>A0AAD5EH27</accession>
<dbReference type="PANTHER" id="PTHR14332">
    <property type="entry name" value="DISRUPTED IN SCHIZOPHRENIA 1 PROTEIN"/>
    <property type="match status" value="1"/>
</dbReference>
<dbReference type="EMBL" id="MU620895">
    <property type="protein sequence ID" value="KAI8583716.1"/>
    <property type="molecule type" value="Genomic_DNA"/>
</dbReference>
<feature type="coiled-coil region" evidence="1">
    <location>
        <begin position="404"/>
        <end position="452"/>
    </location>
</feature>
<protein>
    <submittedName>
        <fullName evidence="3">Uncharacterized protein</fullName>
    </submittedName>
</protein>
<dbReference type="Proteomes" id="UP001206595">
    <property type="component" value="Unassembled WGS sequence"/>
</dbReference>
<keyword evidence="1" id="KW-0175">Coiled coil</keyword>